<accession>A0A445H4H6</accession>
<comment type="caution">
    <text evidence="2">The sequence shown here is derived from an EMBL/GenBank/DDBJ whole genome shotgun (WGS) entry which is preliminary data.</text>
</comment>
<feature type="region of interest" description="Disordered" evidence="1">
    <location>
        <begin position="130"/>
        <end position="236"/>
    </location>
</feature>
<name>A0A445H4H6_GLYSO</name>
<feature type="compositionally biased region" description="Basic and acidic residues" evidence="1">
    <location>
        <begin position="267"/>
        <end position="300"/>
    </location>
</feature>
<dbReference type="EMBL" id="QZWG01000014">
    <property type="protein sequence ID" value="RZB68311.1"/>
    <property type="molecule type" value="Genomic_DNA"/>
</dbReference>
<dbReference type="Proteomes" id="UP000289340">
    <property type="component" value="Chromosome 14"/>
</dbReference>
<organism evidence="2 3">
    <name type="scientific">Glycine soja</name>
    <name type="common">Wild soybean</name>
    <dbReference type="NCBI Taxonomy" id="3848"/>
    <lineage>
        <taxon>Eukaryota</taxon>
        <taxon>Viridiplantae</taxon>
        <taxon>Streptophyta</taxon>
        <taxon>Embryophyta</taxon>
        <taxon>Tracheophyta</taxon>
        <taxon>Spermatophyta</taxon>
        <taxon>Magnoliopsida</taxon>
        <taxon>eudicotyledons</taxon>
        <taxon>Gunneridae</taxon>
        <taxon>Pentapetalae</taxon>
        <taxon>rosids</taxon>
        <taxon>fabids</taxon>
        <taxon>Fabales</taxon>
        <taxon>Fabaceae</taxon>
        <taxon>Papilionoideae</taxon>
        <taxon>50 kb inversion clade</taxon>
        <taxon>NPAAA clade</taxon>
        <taxon>indigoferoid/millettioid clade</taxon>
        <taxon>Phaseoleae</taxon>
        <taxon>Glycine</taxon>
        <taxon>Glycine subgen. Soja</taxon>
    </lineage>
</organism>
<gene>
    <name evidence="2" type="ORF">D0Y65_038195</name>
</gene>
<evidence type="ECO:0000313" key="2">
    <source>
        <dbReference type="EMBL" id="RZB68311.1"/>
    </source>
</evidence>
<reference evidence="2 3" key="1">
    <citation type="submission" date="2018-09" db="EMBL/GenBank/DDBJ databases">
        <title>A high-quality reference genome of wild soybean provides a powerful tool to mine soybean genomes.</title>
        <authorList>
            <person name="Xie M."/>
            <person name="Chung C.Y.L."/>
            <person name="Li M.-W."/>
            <person name="Wong F.-L."/>
            <person name="Chan T.-F."/>
            <person name="Lam H.-M."/>
        </authorList>
    </citation>
    <scope>NUCLEOTIDE SEQUENCE [LARGE SCALE GENOMIC DNA]</scope>
    <source>
        <strain evidence="3">cv. W05</strain>
        <tissue evidence="2">Hypocotyl of etiolated seedlings</tissue>
    </source>
</reference>
<proteinExistence type="predicted"/>
<keyword evidence="3" id="KW-1185">Reference proteome</keyword>
<feature type="compositionally biased region" description="Basic residues" evidence="1">
    <location>
        <begin position="204"/>
        <end position="213"/>
    </location>
</feature>
<dbReference type="PANTHER" id="PTHR48227">
    <property type="entry name" value="DNA TOPOISOMERASE 1-LIKE"/>
    <property type="match status" value="1"/>
</dbReference>
<feature type="compositionally biased region" description="Basic residues" evidence="1">
    <location>
        <begin position="62"/>
        <end position="71"/>
    </location>
</feature>
<feature type="region of interest" description="Disordered" evidence="1">
    <location>
        <begin position="263"/>
        <end position="300"/>
    </location>
</feature>
<sequence>MKTISGHCVSVKDISVSKAAKILSKFVSADNGASHVFNAYLHRASASFNELNQLHKELGSSHSHKKHKRHKTETGNDSGKVVENSVRSVDINEELKLGHVKSNGFKRQQTGSGSAGQDDEKFIREVDGSIGYQTENVGGSQMHKKKKKKKQEVESLHDRDSTVKFGERESDGKLPNGAQNEIDSSREQGNEGDINAGMEEGRKQKNAKKKHKVSTSSVSSYKDEAVNGKGLGQQKEMEKTLCKGVEGGNGGLGGSLDLQIRKKKKYEKGSNNKLHAEEVKLEQSKDRKSDDAEDRTGDFS</sequence>
<dbReference type="Gramene" id="XM_028342685.1">
    <property type="protein sequence ID" value="XP_028198486.1"/>
    <property type="gene ID" value="LOC114383090"/>
</dbReference>
<evidence type="ECO:0000256" key="1">
    <source>
        <dbReference type="SAM" id="MobiDB-lite"/>
    </source>
</evidence>
<dbReference type="AlphaFoldDB" id="A0A445H4H6"/>
<feature type="compositionally biased region" description="Basic and acidic residues" evidence="1">
    <location>
        <begin position="151"/>
        <end position="172"/>
    </location>
</feature>
<feature type="region of interest" description="Disordered" evidence="1">
    <location>
        <begin position="58"/>
        <end position="80"/>
    </location>
</feature>
<evidence type="ECO:0000313" key="3">
    <source>
        <dbReference type="Proteomes" id="UP000289340"/>
    </source>
</evidence>
<dbReference type="PANTHER" id="PTHR48227:SF1">
    <property type="entry name" value="DNA LIGASE 1-LIKE"/>
    <property type="match status" value="1"/>
</dbReference>
<protein>
    <submittedName>
        <fullName evidence="2">Uncharacterized protein</fullName>
    </submittedName>
</protein>